<dbReference type="InterPro" id="IPR043128">
    <property type="entry name" value="Rev_trsase/Diguanyl_cyclase"/>
</dbReference>
<dbReference type="InterPro" id="IPR000014">
    <property type="entry name" value="PAS"/>
</dbReference>
<dbReference type="PROSITE" id="PS50887">
    <property type="entry name" value="GGDEF"/>
    <property type="match status" value="1"/>
</dbReference>
<dbReference type="InterPro" id="IPR013767">
    <property type="entry name" value="PAS_fold"/>
</dbReference>
<evidence type="ECO:0000259" key="1">
    <source>
        <dbReference type="PROSITE" id="PS50112"/>
    </source>
</evidence>
<evidence type="ECO:0000313" key="4">
    <source>
        <dbReference type="EMBL" id="QNN58840.1"/>
    </source>
</evidence>
<feature type="domain" description="PAC" evidence="2">
    <location>
        <begin position="383"/>
        <end position="435"/>
    </location>
</feature>
<dbReference type="PROSITE" id="PS50112">
    <property type="entry name" value="PAS"/>
    <property type="match status" value="1"/>
</dbReference>
<dbReference type="KEGG" id="drg:H9K76_08560"/>
<dbReference type="InterPro" id="IPR013655">
    <property type="entry name" value="PAS_fold_3"/>
</dbReference>
<dbReference type="Pfam" id="PF00989">
    <property type="entry name" value="PAS"/>
    <property type="match status" value="1"/>
</dbReference>
<dbReference type="EMBL" id="CP060714">
    <property type="protein sequence ID" value="QNN58840.1"/>
    <property type="molecule type" value="Genomic_DNA"/>
</dbReference>
<sequence>MSNVYQSAAPSSPSAPSSSALSAAGDWITAQERVDWQSSGLLPLHQWDGAVKAVIRLMASAPTPMLLMMGPRGILLANEAAQGLLAGPAPMLNGRSVLDVWPESDRFHSWLLQTVAAGQAVRVRERAFSRPGASGRQTLLLDLDATPVVSEAGAVVAVLCIAHDVTDWDLCTRRLADSEQRLRHALEGSGLVGTWTLDLATRETVADASVARMYGLSAEQCEHGIPDAHFLQAVHPEDLPQVTAAFSEAERTGTPYRCRYRVVERGGTTARWVISSASPCRNAEGQVFQFLGVIVNVTEQMETVSALAKSRFHFRTLTEALPQIVWSCDGEGRHDYFSVRWSEFTGVDLKDVNEDTWKTLVYPEHWERVQAAWGNALRTGSSYDIDYRFRHRCGEYRWLRVMALPIRDEEGRIVRWFGTSTDVHEAYQIAEERERFARELERIAAEDQLTGVLTRRAFLARAAAWVDAQLPAQAGASLLMLDVDHFKNINDLHGHSAGDRALTALAHTIKASVRPQDLTGRMGGEEFAIFLPGCGEADAVRLAECICQSLAGGRVDVDAGVTIAVTASIGVTTARVEPGVLETMLSTADKALYVAKSRGRNQTFFSAAPAPSAPSASSVIRR</sequence>
<dbReference type="NCBIfam" id="TIGR00229">
    <property type="entry name" value="sensory_box"/>
    <property type="match status" value="2"/>
</dbReference>
<name>A0A7G9RTB5_9BURK</name>
<accession>A0A7G9RTB5</accession>
<dbReference type="Gene3D" id="3.30.450.20">
    <property type="entry name" value="PAS domain"/>
    <property type="match status" value="3"/>
</dbReference>
<evidence type="ECO:0000313" key="5">
    <source>
        <dbReference type="Proteomes" id="UP000515811"/>
    </source>
</evidence>
<dbReference type="PROSITE" id="PS50113">
    <property type="entry name" value="PAC"/>
    <property type="match status" value="2"/>
</dbReference>
<dbReference type="AlphaFoldDB" id="A0A7G9RTB5"/>
<dbReference type="InterPro" id="IPR029787">
    <property type="entry name" value="Nucleotide_cyclase"/>
</dbReference>
<dbReference type="NCBIfam" id="TIGR00254">
    <property type="entry name" value="GGDEF"/>
    <property type="match status" value="1"/>
</dbReference>
<evidence type="ECO:0000259" key="2">
    <source>
        <dbReference type="PROSITE" id="PS50113"/>
    </source>
</evidence>
<keyword evidence="5" id="KW-1185">Reference proteome</keyword>
<dbReference type="Gene3D" id="2.10.70.100">
    <property type="match status" value="1"/>
</dbReference>
<dbReference type="Pfam" id="PF08447">
    <property type="entry name" value="PAS_3"/>
    <property type="match status" value="2"/>
</dbReference>
<dbReference type="Gene3D" id="3.30.70.270">
    <property type="match status" value="1"/>
</dbReference>
<feature type="domain" description="GGDEF" evidence="3">
    <location>
        <begin position="474"/>
        <end position="608"/>
    </location>
</feature>
<dbReference type="PANTHER" id="PTHR44757">
    <property type="entry name" value="DIGUANYLATE CYCLASE DGCP"/>
    <property type="match status" value="1"/>
</dbReference>
<dbReference type="CDD" id="cd01949">
    <property type="entry name" value="GGDEF"/>
    <property type="match status" value="1"/>
</dbReference>
<dbReference type="SUPFAM" id="SSF55073">
    <property type="entry name" value="Nucleotide cyclase"/>
    <property type="match status" value="1"/>
</dbReference>
<protein>
    <submittedName>
        <fullName evidence="4">Diguanylate cyclase</fullName>
    </submittedName>
</protein>
<feature type="domain" description="PAS" evidence="1">
    <location>
        <begin position="178"/>
        <end position="253"/>
    </location>
</feature>
<dbReference type="InterPro" id="IPR001610">
    <property type="entry name" value="PAC"/>
</dbReference>
<feature type="domain" description="PAC" evidence="2">
    <location>
        <begin position="256"/>
        <end position="309"/>
    </location>
</feature>
<dbReference type="InterPro" id="IPR052155">
    <property type="entry name" value="Biofilm_reg_signaling"/>
</dbReference>
<dbReference type="Proteomes" id="UP000515811">
    <property type="component" value="Chromosome"/>
</dbReference>
<organism evidence="4 5">
    <name type="scientific">Diaphorobacter ruginosibacter</name>
    <dbReference type="NCBI Taxonomy" id="1715720"/>
    <lineage>
        <taxon>Bacteria</taxon>
        <taxon>Pseudomonadati</taxon>
        <taxon>Pseudomonadota</taxon>
        <taxon>Betaproteobacteria</taxon>
        <taxon>Burkholderiales</taxon>
        <taxon>Comamonadaceae</taxon>
        <taxon>Diaphorobacter</taxon>
    </lineage>
</organism>
<dbReference type="Pfam" id="PF00990">
    <property type="entry name" value="GGDEF"/>
    <property type="match status" value="1"/>
</dbReference>
<dbReference type="CDD" id="cd00130">
    <property type="entry name" value="PAS"/>
    <property type="match status" value="3"/>
</dbReference>
<dbReference type="RefSeq" id="WP_187599553.1">
    <property type="nucleotide sequence ID" value="NZ_CP060714.1"/>
</dbReference>
<dbReference type="PANTHER" id="PTHR44757:SF2">
    <property type="entry name" value="BIOFILM ARCHITECTURE MAINTENANCE PROTEIN MBAA"/>
    <property type="match status" value="1"/>
</dbReference>
<dbReference type="GO" id="GO:0003824">
    <property type="term" value="F:catalytic activity"/>
    <property type="evidence" value="ECO:0007669"/>
    <property type="project" value="UniProtKB-ARBA"/>
</dbReference>
<dbReference type="SMART" id="SM00086">
    <property type="entry name" value="PAC"/>
    <property type="match status" value="3"/>
</dbReference>
<dbReference type="InterPro" id="IPR000160">
    <property type="entry name" value="GGDEF_dom"/>
</dbReference>
<dbReference type="SMART" id="SM00091">
    <property type="entry name" value="PAS"/>
    <property type="match status" value="3"/>
</dbReference>
<reference evidence="4 5" key="1">
    <citation type="submission" date="2020-08" db="EMBL/GenBank/DDBJ databases">
        <title>Genome sequence of Diaphorobacter ruginosibacter DSM 27467T.</title>
        <authorList>
            <person name="Hyun D.-W."/>
            <person name="Bae J.-W."/>
        </authorList>
    </citation>
    <scope>NUCLEOTIDE SEQUENCE [LARGE SCALE GENOMIC DNA]</scope>
    <source>
        <strain evidence="4 5">DSM 27467</strain>
    </source>
</reference>
<dbReference type="InterPro" id="IPR035965">
    <property type="entry name" value="PAS-like_dom_sf"/>
</dbReference>
<dbReference type="FunFam" id="3.30.450.20:FF:000099">
    <property type="entry name" value="Sensory box sensor histidine kinase"/>
    <property type="match status" value="1"/>
</dbReference>
<dbReference type="GO" id="GO:0006355">
    <property type="term" value="P:regulation of DNA-templated transcription"/>
    <property type="evidence" value="ECO:0007669"/>
    <property type="project" value="InterPro"/>
</dbReference>
<gene>
    <name evidence="4" type="ORF">H9K76_08560</name>
</gene>
<evidence type="ECO:0000259" key="3">
    <source>
        <dbReference type="PROSITE" id="PS50887"/>
    </source>
</evidence>
<dbReference type="InterPro" id="IPR000700">
    <property type="entry name" value="PAS-assoc_C"/>
</dbReference>
<dbReference type="SMART" id="SM00267">
    <property type="entry name" value="GGDEF"/>
    <property type="match status" value="1"/>
</dbReference>
<dbReference type="FunFam" id="3.30.70.270:FF:000001">
    <property type="entry name" value="Diguanylate cyclase domain protein"/>
    <property type="match status" value="1"/>
</dbReference>
<proteinExistence type="predicted"/>
<dbReference type="SUPFAM" id="SSF55785">
    <property type="entry name" value="PYP-like sensor domain (PAS domain)"/>
    <property type="match status" value="3"/>
</dbReference>